<evidence type="ECO:0000313" key="2">
    <source>
        <dbReference type="EMBL" id="KZM93274.1"/>
    </source>
</evidence>
<feature type="transmembrane region" description="Helical" evidence="1">
    <location>
        <begin position="171"/>
        <end position="188"/>
    </location>
</feature>
<keyword evidence="1" id="KW-1133">Transmembrane helix</keyword>
<dbReference type="EMBL" id="LNRQ01000005">
    <property type="protein sequence ID" value="KZM93274.1"/>
    <property type="molecule type" value="Genomic_DNA"/>
</dbReference>
<comment type="caution">
    <text evidence="2">The sequence shown here is derived from an EMBL/GenBank/DDBJ whole genome shotgun (WGS) entry which is preliminary data.</text>
</comment>
<dbReference type="STRING" id="79200.A0A164XJV3"/>
<dbReference type="AlphaFoldDB" id="A0A164XJV3"/>
<reference evidence="2" key="1">
    <citation type="journal article" date="2016" name="Nat. Genet.">
        <title>A high-quality carrot genome assembly provides new insights into carotenoid accumulation and asterid genome evolution.</title>
        <authorList>
            <person name="Iorizzo M."/>
            <person name="Ellison S."/>
            <person name="Senalik D."/>
            <person name="Zeng P."/>
            <person name="Satapoomin P."/>
            <person name="Huang J."/>
            <person name="Bowman M."/>
            <person name="Iovene M."/>
            <person name="Sanseverino W."/>
            <person name="Cavagnaro P."/>
            <person name="Yildiz M."/>
            <person name="Macko-Podgorni A."/>
            <person name="Moranska E."/>
            <person name="Grzebelus E."/>
            <person name="Grzebelus D."/>
            <person name="Ashrafi H."/>
            <person name="Zheng Z."/>
            <person name="Cheng S."/>
            <person name="Spooner D."/>
            <person name="Van Deynze A."/>
            <person name="Simon P."/>
        </authorList>
    </citation>
    <scope>NUCLEOTIDE SEQUENCE [LARGE SCALE GENOMIC DNA]</scope>
    <source>
        <tissue evidence="2">Leaf</tissue>
    </source>
</reference>
<feature type="transmembrane region" description="Helical" evidence="1">
    <location>
        <begin position="275"/>
        <end position="295"/>
    </location>
</feature>
<keyword evidence="1" id="KW-0472">Membrane</keyword>
<accession>A0A164XJV3</accession>
<organism evidence="2">
    <name type="scientific">Daucus carota subsp. sativus</name>
    <name type="common">Carrot</name>
    <dbReference type="NCBI Taxonomy" id="79200"/>
    <lineage>
        <taxon>Eukaryota</taxon>
        <taxon>Viridiplantae</taxon>
        <taxon>Streptophyta</taxon>
        <taxon>Embryophyta</taxon>
        <taxon>Tracheophyta</taxon>
        <taxon>Spermatophyta</taxon>
        <taxon>Magnoliopsida</taxon>
        <taxon>eudicotyledons</taxon>
        <taxon>Gunneridae</taxon>
        <taxon>Pentapetalae</taxon>
        <taxon>asterids</taxon>
        <taxon>campanulids</taxon>
        <taxon>Apiales</taxon>
        <taxon>Apiaceae</taxon>
        <taxon>Apioideae</taxon>
        <taxon>Scandiceae</taxon>
        <taxon>Daucinae</taxon>
        <taxon>Daucus</taxon>
        <taxon>Daucus sect. Daucus</taxon>
    </lineage>
</organism>
<feature type="transmembrane region" description="Helical" evidence="1">
    <location>
        <begin position="231"/>
        <end position="254"/>
    </location>
</feature>
<protein>
    <submittedName>
        <fullName evidence="2">Uncharacterized protein</fullName>
    </submittedName>
</protein>
<gene>
    <name evidence="2" type="ORF">DCAR_016519</name>
</gene>
<proteinExistence type="predicted"/>
<sequence>MVGLADIPIVGKFVEKVSEYTIDAVFRGLHYMFCYQTLVNNLNFENEKLSIEKEKMSRKDMEEKANGKTIEDYVSKWETEEKYIWEALGCTSKPDVEFRVLAMVHYLKASSLLLDSGKDNETKDLPSNDNYHSRRFLRIDAETDDVHFNEHLGFPDLHTLWLQSKYHPQQFSGGFFCIFANLSCLMLQKGYTNTYVQSSNYLILQYNVLVFLCILYRYMDFTVLYDIFHRPAISVLLLQMLELSVVSLLLRFSAKPPYKLFSNIEVDTMTNERNWLLESVFGFGFLVFLVFVTSLLADSLIGPKVILLIIHLKCLTSFMN</sequence>
<feature type="transmembrane region" description="Helical" evidence="1">
    <location>
        <begin position="200"/>
        <end position="219"/>
    </location>
</feature>
<evidence type="ECO:0000256" key="1">
    <source>
        <dbReference type="SAM" id="Phobius"/>
    </source>
</evidence>
<dbReference type="Gramene" id="KZM93274">
    <property type="protein sequence ID" value="KZM93274"/>
    <property type="gene ID" value="DCAR_016519"/>
</dbReference>
<keyword evidence="1" id="KW-0812">Transmembrane</keyword>
<name>A0A164XJV3_DAUCS</name>